<dbReference type="Proteomes" id="UP001489004">
    <property type="component" value="Unassembled WGS sequence"/>
</dbReference>
<gene>
    <name evidence="1" type="ORF">WJX72_001646</name>
</gene>
<dbReference type="AlphaFoldDB" id="A0AAW1PJ72"/>
<protein>
    <submittedName>
        <fullName evidence="1">Uncharacterized protein</fullName>
    </submittedName>
</protein>
<comment type="caution">
    <text evidence="1">The sequence shown here is derived from an EMBL/GenBank/DDBJ whole genome shotgun (WGS) entry which is preliminary data.</text>
</comment>
<evidence type="ECO:0000313" key="1">
    <source>
        <dbReference type="EMBL" id="KAK9809913.1"/>
    </source>
</evidence>
<evidence type="ECO:0000313" key="2">
    <source>
        <dbReference type="Proteomes" id="UP001489004"/>
    </source>
</evidence>
<accession>A0AAW1PJ72</accession>
<reference evidence="1 2" key="1">
    <citation type="journal article" date="2024" name="Nat. Commun.">
        <title>Phylogenomics reveals the evolutionary origins of lichenization in chlorophyte algae.</title>
        <authorList>
            <person name="Puginier C."/>
            <person name="Libourel C."/>
            <person name="Otte J."/>
            <person name="Skaloud P."/>
            <person name="Haon M."/>
            <person name="Grisel S."/>
            <person name="Petersen M."/>
            <person name="Berrin J.G."/>
            <person name="Delaux P.M."/>
            <person name="Dal Grande F."/>
            <person name="Keller J."/>
        </authorList>
    </citation>
    <scope>NUCLEOTIDE SEQUENCE [LARGE SCALE GENOMIC DNA]</scope>
    <source>
        <strain evidence="1 2">SAG 2043</strain>
    </source>
</reference>
<sequence length="219" mass="23728">MRPGPHAATLPSASHHRTCWERLSQSVQRPLRLTVEAKGARRKPNHNKPRTNRAAWKFERLMLAWDDAVEATCQNSEQAAQLHRLASEGYAAHGRGCVLVQTVLESPEGQGQAHARALGISRHLAELALPSSAGNALSTNAELCQRDWKAVYVSGLEHEGKDVGGEVSYNPDNELVLLFAAQIDGHPPTIGADTVQVTFREDGQIVLTMPGLVSGTLPP</sequence>
<organism evidence="1 2">
    <name type="scientific">[Myrmecia] bisecta</name>
    <dbReference type="NCBI Taxonomy" id="41462"/>
    <lineage>
        <taxon>Eukaryota</taxon>
        <taxon>Viridiplantae</taxon>
        <taxon>Chlorophyta</taxon>
        <taxon>core chlorophytes</taxon>
        <taxon>Trebouxiophyceae</taxon>
        <taxon>Trebouxiales</taxon>
        <taxon>Trebouxiaceae</taxon>
        <taxon>Myrmecia</taxon>
    </lineage>
</organism>
<keyword evidence="2" id="KW-1185">Reference proteome</keyword>
<dbReference type="EMBL" id="JALJOR010000010">
    <property type="protein sequence ID" value="KAK9809913.1"/>
    <property type="molecule type" value="Genomic_DNA"/>
</dbReference>
<proteinExistence type="predicted"/>
<name>A0AAW1PJ72_9CHLO</name>